<dbReference type="InterPro" id="IPR014227">
    <property type="entry name" value="YtvI-like"/>
</dbReference>
<feature type="transmembrane region" description="Helical" evidence="6">
    <location>
        <begin position="318"/>
        <end position="343"/>
    </location>
</feature>
<dbReference type="GO" id="GO:0016020">
    <property type="term" value="C:membrane"/>
    <property type="evidence" value="ECO:0007669"/>
    <property type="project" value="UniProtKB-SubCell"/>
</dbReference>
<accession>A0A9X4H726</accession>
<proteinExistence type="inferred from homology"/>
<evidence type="ECO:0000256" key="3">
    <source>
        <dbReference type="ARBA" id="ARBA00022692"/>
    </source>
</evidence>
<protein>
    <submittedName>
        <fullName evidence="7">Sporulation integral membrane protein YtvI</fullName>
    </submittedName>
</protein>
<dbReference type="Pfam" id="PF01594">
    <property type="entry name" value="AI-2E_transport"/>
    <property type="match status" value="1"/>
</dbReference>
<evidence type="ECO:0000256" key="5">
    <source>
        <dbReference type="ARBA" id="ARBA00023136"/>
    </source>
</evidence>
<evidence type="ECO:0000313" key="7">
    <source>
        <dbReference type="EMBL" id="MDF9409608.1"/>
    </source>
</evidence>
<feature type="transmembrane region" description="Helical" evidence="6">
    <location>
        <begin position="278"/>
        <end position="298"/>
    </location>
</feature>
<keyword evidence="8" id="KW-1185">Reference proteome</keyword>
<dbReference type="PANTHER" id="PTHR21716">
    <property type="entry name" value="TRANSMEMBRANE PROTEIN"/>
    <property type="match status" value="1"/>
</dbReference>
<evidence type="ECO:0000256" key="6">
    <source>
        <dbReference type="SAM" id="Phobius"/>
    </source>
</evidence>
<sequence>MREFYKKHWNAITNIALLLATLIIATVAFKLIIPYFLPFLLGLILAVVIEPLVNLFLRLKMPRPAATGMALLVAMGSLTAITWFAVSKIIVELAKFIANAPSYTKMLKSLTFVLIQWIQSLTQDLPPEFVSHLNKNTEKLTEIFSDRLSMLAREILRMITTLPNQLLIVIIILIATFFISKDLLKLKSRVVSSIPLEYHSKLKIMTDDLYRATIGFIRAQMILSAITGMVILVGLVFLHSEYVVTVALLGGLVSPIPVLGVGALFVPWIIFSLLGGNNYLALGLVILFAVVVIVKHSLEPKVLGENIGIDPLSVLMALYVGYELLGVYGFILGPFVLITYNALLKAKAFAWIFADEANKQQDTSGDN</sequence>
<comment type="similarity">
    <text evidence="2">Belongs to the autoinducer-2 exporter (AI-2E) (TC 2.A.86) family.</text>
</comment>
<dbReference type="NCBIfam" id="TIGR02872">
    <property type="entry name" value="spore_ytvI"/>
    <property type="match status" value="1"/>
</dbReference>
<evidence type="ECO:0000256" key="1">
    <source>
        <dbReference type="ARBA" id="ARBA00004141"/>
    </source>
</evidence>
<evidence type="ECO:0000256" key="4">
    <source>
        <dbReference type="ARBA" id="ARBA00022989"/>
    </source>
</evidence>
<keyword evidence="3 6" id="KW-0812">Transmembrane</keyword>
<evidence type="ECO:0000313" key="8">
    <source>
        <dbReference type="Proteomes" id="UP001154312"/>
    </source>
</evidence>
<feature type="transmembrane region" description="Helical" evidence="6">
    <location>
        <begin position="39"/>
        <end position="57"/>
    </location>
</feature>
<dbReference type="InterPro" id="IPR002549">
    <property type="entry name" value="AI-2E-like"/>
</dbReference>
<evidence type="ECO:0000256" key="2">
    <source>
        <dbReference type="ARBA" id="ARBA00009773"/>
    </source>
</evidence>
<gene>
    <name evidence="7" type="primary">ytvI</name>
    <name evidence="7" type="ORF">L7E55_14825</name>
</gene>
<dbReference type="Proteomes" id="UP001154312">
    <property type="component" value="Unassembled WGS sequence"/>
</dbReference>
<dbReference type="RefSeq" id="WP_277445100.1">
    <property type="nucleotide sequence ID" value="NZ_JAKOAV010000036.1"/>
</dbReference>
<feature type="transmembrane region" description="Helical" evidence="6">
    <location>
        <begin position="221"/>
        <end position="240"/>
    </location>
</feature>
<dbReference type="AlphaFoldDB" id="A0A9X4H726"/>
<name>A0A9X4H726_9FIRM</name>
<dbReference type="PANTHER" id="PTHR21716:SF68">
    <property type="entry name" value="TRANSPORT PROTEIN YTVI-RELATED"/>
    <property type="match status" value="1"/>
</dbReference>
<feature type="transmembrane region" description="Helical" evidence="6">
    <location>
        <begin position="12"/>
        <end position="33"/>
    </location>
</feature>
<feature type="transmembrane region" description="Helical" evidence="6">
    <location>
        <begin position="246"/>
        <end position="271"/>
    </location>
</feature>
<comment type="subcellular location">
    <subcellularLocation>
        <location evidence="1">Membrane</location>
        <topology evidence="1">Multi-pass membrane protein</topology>
    </subcellularLocation>
</comment>
<feature type="transmembrane region" description="Helical" evidence="6">
    <location>
        <begin position="155"/>
        <end position="179"/>
    </location>
</feature>
<dbReference type="EMBL" id="JAKOAV010000036">
    <property type="protein sequence ID" value="MDF9409608.1"/>
    <property type="molecule type" value="Genomic_DNA"/>
</dbReference>
<feature type="transmembrane region" description="Helical" evidence="6">
    <location>
        <begin position="69"/>
        <end position="86"/>
    </location>
</feature>
<organism evidence="7 8">
    <name type="scientific">Pelotomaculum isophthalicicum JI</name>
    <dbReference type="NCBI Taxonomy" id="947010"/>
    <lineage>
        <taxon>Bacteria</taxon>
        <taxon>Bacillati</taxon>
        <taxon>Bacillota</taxon>
        <taxon>Clostridia</taxon>
        <taxon>Eubacteriales</taxon>
        <taxon>Desulfotomaculaceae</taxon>
        <taxon>Pelotomaculum</taxon>
    </lineage>
</organism>
<keyword evidence="5 6" id="KW-0472">Membrane</keyword>
<dbReference type="GO" id="GO:0055085">
    <property type="term" value="P:transmembrane transport"/>
    <property type="evidence" value="ECO:0007669"/>
    <property type="project" value="TreeGrafter"/>
</dbReference>
<comment type="caution">
    <text evidence="7">The sequence shown here is derived from an EMBL/GenBank/DDBJ whole genome shotgun (WGS) entry which is preliminary data.</text>
</comment>
<reference evidence="7" key="1">
    <citation type="submission" date="2022-02" db="EMBL/GenBank/DDBJ databases">
        <authorList>
            <person name="Leng L."/>
        </authorList>
    </citation>
    <scope>NUCLEOTIDE SEQUENCE</scope>
    <source>
        <strain evidence="7">JI</strain>
    </source>
</reference>
<keyword evidence="4 6" id="KW-1133">Transmembrane helix</keyword>